<feature type="transmembrane region" description="Helical" evidence="6">
    <location>
        <begin position="212"/>
        <end position="234"/>
    </location>
</feature>
<sequence length="317" mass="32588">MSLAIARRLDLTTLLPFAATVLLILGGSLFFPQMLGIGYLSQQLQIAAFLGVIAMGATIVILLGHIDLSVPWVLGGAALISTTLAGTGDPLLTALAIPAALAFGGLIGLINAVGVALLRIPSMVWTLAVNSMLLGISVLYTGGFNPKGEASATMNWLATGKLAGIPVAFLLWMAVAVGLALMLHRTGFGRYLSAIGYNEKATFLSGVSTPSVLFAAFSIAGLCSALGGVLLAGYANQAYQSMGDPYLLPTIAAVVIGGTSILGGKGGLLGTVGGVFFITLLNSILSVMQMSDAWRSIIFGVLIITMLMVQTLRGREG</sequence>
<evidence type="ECO:0000256" key="1">
    <source>
        <dbReference type="ARBA" id="ARBA00004651"/>
    </source>
</evidence>
<keyword evidence="2" id="KW-1003">Cell membrane</keyword>
<comment type="subcellular location">
    <subcellularLocation>
        <location evidence="1">Cell membrane</location>
        <topology evidence="1">Multi-pass membrane protein</topology>
    </subcellularLocation>
</comment>
<dbReference type="GO" id="GO:0005886">
    <property type="term" value="C:plasma membrane"/>
    <property type="evidence" value="ECO:0007669"/>
    <property type="project" value="UniProtKB-SubCell"/>
</dbReference>
<feature type="transmembrane region" description="Helical" evidence="6">
    <location>
        <begin position="293"/>
        <end position="312"/>
    </location>
</feature>
<dbReference type="GO" id="GO:0022857">
    <property type="term" value="F:transmembrane transporter activity"/>
    <property type="evidence" value="ECO:0007669"/>
    <property type="project" value="InterPro"/>
</dbReference>
<feature type="transmembrane region" description="Helical" evidence="6">
    <location>
        <begin position="246"/>
        <end position="263"/>
    </location>
</feature>
<reference evidence="8 10" key="1">
    <citation type="submission" date="2016-10" db="EMBL/GenBank/DDBJ databases">
        <authorList>
            <person name="Cai Z."/>
        </authorList>
    </citation>
    <scope>NUCLEOTIDE SEQUENCE [LARGE SCALE GENOMIC DNA]</scope>
    <source>
        <strain evidence="8 10">DSM 25227</strain>
    </source>
</reference>
<gene>
    <name evidence="7" type="ORF">BCF38_10154</name>
    <name evidence="8" type="ORF">SAMN05421539_10154</name>
</gene>
<dbReference type="Pfam" id="PF02653">
    <property type="entry name" value="BPD_transp_2"/>
    <property type="match status" value="1"/>
</dbReference>
<organism evidence="8 10">
    <name type="scientific">Jannaschia seohaensis</name>
    <dbReference type="NCBI Taxonomy" id="475081"/>
    <lineage>
        <taxon>Bacteria</taxon>
        <taxon>Pseudomonadati</taxon>
        <taxon>Pseudomonadota</taxon>
        <taxon>Alphaproteobacteria</taxon>
        <taxon>Rhodobacterales</taxon>
        <taxon>Roseobacteraceae</taxon>
        <taxon>Jannaschia</taxon>
    </lineage>
</organism>
<evidence type="ECO:0000313" key="9">
    <source>
        <dbReference type="Proteomes" id="UP000245839"/>
    </source>
</evidence>
<keyword evidence="5 6" id="KW-0472">Membrane</keyword>
<name>A0A2Y9A6X8_9RHOB</name>
<evidence type="ECO:0000313" key="8">
    <source>
        <dbReference type="EMBL" id="SSA37927.1"/>
    </source>
</evidence>
<feature type="transmembrane region" description="Helical" evidence="6">
    <location>
        <begin position="43"/>
        <end position="63"/>
    </location>
</feature>
<protein>
    <submittedName>
        <fullName evidence="8">Ribose transport system permease protein</fullName>
    </submittedName>
</protein>
<feature type="transmembrane region" description="Helical" evidence="6">
    <location>
        <begin position="268"/>
        <end position="287"/>
    </location>
</feature>
<evidence type="ECO:0000256" key="3">
    <source>
        <dbReference type="ARBA" id="ARBA00022692"/>
    </source>
</evidence>
<feature type="transmembrane region" description="Helical" evidence="6">
    <location>
        <begin position="163"/>
        <end position="183"/>
    </location>
</feature>
<feature type="transmembrane region" description="Helical" evidence="6">
    <location>
        <begin position="12"/>
        <end position="31"/>
    </location>
</feature>
<evidence type="ECO:0000256" key="2">
    <source>
        <dbReference type="ARBA" id="ARBA00022475"/>
    </source>
</evidence>
<feature type="transmembrane region" description="Helical" evidence="6">
    <location>
        <begin position="94"/>
        <end position="117"/>
    </location>
</feature>
<dbReference type="RefSeq" id="WP_109562297.1">
    <property type="nucleotide sequence ID" value="NZ_QGDJ01000001.1"/>
</dbReference>
<dbReference type="PANTHER" id="PTHR32196:SF72">
    <property type="entry name" value="RIBOSE IMPORT PERMEASE PROTEIN RBSC"/>
    <property type="match status" value="1"/>
</dbReference>
<dbReference type="AlphaFoldDB" id="A0A2Y9A6X8"/>
<evidence type="ECO:0000256" key="6">
    <source>
        <dbReference type="SAM" id="Phobius"/>
    </source>
</evidence>
<keyword evidence="9" id="KW-1185">Reference proteome</keyword>
<proteinExistence type="predicted"/>
<dbReference type="CDD" id="cd06579">
    <property type="entry name" value="TM_PBP1_transp_AraH_like"/>
    <property type="match status" value="1"/>
</dbReference>
<accession>A0A2Y9A6X8</accession>
<feature type="transmembrane region" description="Helical" evidence="6">
    <location>
        <begin position="124"/>
        <end position="143"/>
    </location>
</feature>
<dbReference type="InterPro" id="IPR001851">
    <property type="entry name" value="ABC_transp_permease"/>
</dbReference>
<keyword evidence="4 6" id="KW-1133">Transmembrane helix</keyword>
<reference evidence="7 9" key="2">
    <citation type="submission" date="2018-03" db="EMBL/GenBank/DDBJ databases">
        <title>Genomic Encyclopedia of Archaeal and Bacterial Type Strains, Phase II (KMG-II): from individual species to whole genera.</title>
        <authorList>
            <person name="Goeker M."/>
        </authorList>
    </citation>
    <scope>NUCLEOTIDE SEQUENCE [LARGE SCALE GENOMIC DNA]</scope>
    <source>
        <strain evidence="7 9">DSM 25227</strain>
    </source>
</reference>
<evidence type="ECO:0000313" key="7">
    <source>
        <dbReference type="EMBL" id="PWJ21649.1"/>
    </source>
</evidence>
<dbReference type="OrthoDB" id="7284468at2"/>
<dbReference type="EMBL" id="QGDJ01000001">
    <property type="protein sequence ID" value="PWJ21649.1"/>
    <property type="molecule type" value="Genomic_DNA"/>
</dbReference>
<dbReference type="Proteomes" id="UP000251571">
    <property type="component" value="Unassembled WGS sequence"/>
</dbReference>
<dbReference type="PANTHER" id="PTHR32196">
    <property type="entry name" value="ABC TRANSPORTER PERMEASE PROTEIN YPHD-RELATED-RELATED"/>
    <property type="match status" value="1"/>
</dbReference>
<evidence type="ECO:0000256" key="4">
    <source>
        <dbReference type="ARBA" id="ARBA00022989"/>
    </source>
</evidence>
<keyword evidence="3 6" id="KW-0812">Transmembrane</keyword>
<evidence type="ECO:0000256" key="5">
    <source>
        <dbReference type="ARBA" id="ARBA00023136"/>
    </source>
</evidence>
<evidence type="ECO:0000313" key="10">
    <source>
        <dbReference type="Proteomes" id="UP000251571"/>
    </source>
</evidence>
<dbReference type="Proteomes" id="UP000245839">
    <property type="component" value="Unassembled WGS sequence"/>
</dbReference>
<dbReference type="EMBL" id="UETC01000001">
    <property type="protein sequence ID" value="SSA37927.1"/>
    <property type="molecule type" value="Genomic_DNA"/>
</dbReference>